<feature type="compositionally biased region" description="Low complexity" evidence="1">
    <location>
        <begin position="614"/>
        <end position="630"/>
    </location>
</feature>
<evidence type="ECO:0000256" key="1">
    <source>
        <dbReference type="SAM" id="MobiDB-lite"/>
    </source>
</evidence>
<feature type="compositionally biased region" description="Low complexity" evidence="1">
    <location>
        <begin position="146"/>
        <end position="165"/>
    </location>
</feature>
<proteinExistence type="predicted"/>
<organism evidence="3 4">
    <name type="scientific">Candidatus Woesebacteria bacterium RIFCSPHIGHO2_01_FULL_44_21</name>
    <dbReference type="NCBI Taxonomy" id="1802503"/>
    <lineage>
        <taxon>Bacteria</taxon>
        <taxon>Candidatus Woeseibacteriota</taxon>
    </lineage>
</organism>
<feature type="region of interest" description="Disordered" evidence="1">
    <location>
        <begin position="33"/>
        <end position="61"/>
    </location>
</feature>
<feature type="compositionally biased region" description="Low complexity" evidence="1">
    <location>
        <begin position="638"/>
        <end position="649"/>
    </location>
</feature>
<feature type="signal peptide" evidence="2">
    <location>
        <begin position="1"/>
        <end position="27"/>
    </location>
</feature>
<evidence type="ECO:0000256" key="2">
    <source>
        <dbReference type="SAM" id="SignalP"/>
    </source>
</evidence>
<dbReference type="Proteomes" id="UP000178870">
    <property type="component" value="Unassembled WGS sequence"/>
</dbReference>
<gene>
    <name evidence="3" type="ORF">A2803_04515</name>
</gene>
<comment type="caution">
    <text evidence="3">The sequence shown here is derived from an EMBL/GenBank/DDBJ whole genome shotgun (WGS) entry which is preliminary data.</text>
</comment>
<name>A0A1F7YWV4_9BACT</name>
<feature type="compositionally biased region" description="Low complexity" evidence="1">
    <location>
        <begin position="33"/>
        <end position="55"/>
    </location>
</feature>
<dbReference type="AlphaFoldDB" id="A0A1F7YWV4"/>
<dbReference type="EMBL" id="MGGP01000022">
    <property type="protein sequence ID" value="OGM31664.1"/>
    <property type="molecule type" value="Genomic_DNA"/>
</dbReference>
<evidence type="ECO:0000313" key="4">
    <source>
        <dbReference type="Proteomes" id="UP000178870"/>
    </source>
</evidence>
<sequence>MKRIKKFTATLGIITILVLNSTGFVYAQTAPEAPSAPAAPMAPAAPQAPEAPATPVTADIPATPVPSVVQETETEEVIAQDTETAAPVEQVPVNEDTTGGQTGGGNTDTDVVIDTGDANTNGAISNVGNVNTVATGNGSGLVESPGASVVNSGNGSGSTNSGEANQSASTTTNQDNSATIVNNLNQNSSTGDNVNNSNTGGSTTIDTGNANTSGSIVNMVNTNAEGVMISEFNIADDHMGDYVLDFEANCIVGCAPLDAQLSNWGNGENSTNNASVNTDSESATFQNNSADIENNMTLEANTGDNASNRNTSSDVDITTGNANIEAALANFANNNFAGEVYLGTVNIYGDLIGDIILPEGYSCGTCSASSVTAQNANNGDSSVNAANVSTSDDYILSQANEANIVNNVNIEAETGDNATSRNTGGANSIETGEANIIAQVVNIANNNIVGGDWWLVIVNEAGNWVGRILGAPEGANFAASQGTDVAVNENGDITVANNGNGADSTNSGSVSQTNNTTIEQSNNATIVNNVNLTANTGGNSASRNTGGTNAISTGDANVILNIINFVNNNVVGDGRLFVTLVNVFGSWTGDFVTPGTAQAEDNSEEDTDNGVGGSPSVPNQSNNSSSSSSSGGSGSGGSSSSSSSSDGSSTTVVNQTKVANYFYSSSSSTEEPEEEIALGEVNGAIADEGQNSVDINLAWGLLLIPLYFVIRFVRSRLAQ</sequence>
<keyword evidence="2" id="KW-0732">Signal</keyword>
<accession>A0A1F7YWV4</accession>
<feature type="region of interest" description="Disordered" evidence="1">
    <location>
        <begin position="83"/>
        <end position="108"/>
    </location>
</feature>
<protein>
    <submittedName>
        <fullName evidence="3">Uncharacterized protein</fullName>
    </submittedName>
</protein>
<feature type="compositionally biased region" description="Polar residues" evidence="1">
    <location>
        <begin position="166"/>
        <end position="186"/>
    </location>
</feature>
<evidence type="ECO:0000313" key="3">
    <source>
        <dbReference type="EMBL" id="OGM31664.1"/>
    </source>
</evidence>
<feature type="compositionally biased region" description="Low complexity" evidence="1">
    <location>
        <begin position="187"/>
        <end position="209"/>
    </location>
</feature>
<reference evidence="3 4" key="1">
    <citation type="journal article" date="2016" name="Nat. Commun.">
        <title>Thousands of microbial genomes shed light on interconnected biogeochemical processes in an aquifer system.</title>
        <authorList>
            <person name="Anantharaman K."/>
            <person name="Brown C.T."/>
            <person name="Hug L.A."/>
            <person name="Sharon I."/>
            <person name="Castelle C.J."/>
            <person name="Probst A.J."/>
            <person name="Thomas B.C."/>
            <person name="Singh A."/>
            <person name="Wilkins M.J."/>
            <person name="Karaoz U."/>
            <person name="Brodie E.L."/>
            <person name="Williams K.H."/>
            <person name="Hubbard S.S."/>
            <person name="Banfield J.F."/>
        </authorList>
    </citation>
    <scope>NUCLEOTIDE SEQUENCE [LARGE SCALE GENOMIC DNA]</scope>
</reference>
<feature type="region of interest" description="Disordered" evidence="1">
    <location>
        <begin position="144"/>
        <end position="212"/>
    </location>
</feature>
<feature type="chain" id="PRO_5009533844" evidence="2">
    <location>
        <begin position="28"/>
        <end position="719"/>
    </location>
</feature>
<feature type="region of interest" description="Disordered" evidence="1">
    <location>
        <begin position="592"/>
        <end position="651"/>
    </location>
</feature>